<dbReference type="InterPro" id="IPR003772">
    <property type="entry name" value="YceD"/>
</dbReference>
<dbReference type="Proteomes" id="UP000018780">
    <property type="component" value="Chromosome"/>
</dbReference>
<dbReference type="AlphaFoldDB" id="V9VSW9"/>
<reference evidence="1 2" key="1">
    <citation type="submission" date="2013-09" db="EMBL/GenBank/DDBJ databases">
        <authorList>
            <consortium name="DOE Joint Genome Institute"/>
            <person name="Klenk H.-P."/>
            <person name="Huntemann M."/>
            <person name="Han J."/>
            <person name="Chen A."/>
            <person name="Kyrpides N."/>
            <person name="Mavromatis K."/>
            <person name="Markowitz V."/>
            <person name="Palaniappan K."/>
            <person name="Ivanova N."/>
            <person name="Schaumberg A."/>
            <person name="Pati A."/>
            <person name="Liolios K."/>
            <person name="Nordberg H.P."/>
            <person name="Cantor M.N."/>
            <person name="Hua S.X."/>
            <person name="Woyke T."/>
        </authorList>
    </citation>
    <scope>NUCLEOTIDE SEQUENCE [LARGE SCALE GENOMIC DNA]</scope>
    <source>
        <strain evidence="1 2">DSM 14336</strain>
    </source>
</reference>
<organism evidence="1 2">
    <name type="scientific">Leisingera methylohalidivorans DSM 14336</name>
    <dbReference type="NCBI Taxonomy" id="999552"/>
    <lineage>
        <taxon>Bacteria</taxon>
        <taxon>Pseudomonadati</taxon>
        <taxon>Pseudomonadota</taxon>
        <taxon>Alphaproteobacteria</taxon>
        <taxon>Rhodobacterales</taxon>
        <taxon>Roseobacteraceae</taxon>
        <taxon>Leisingera</taxon>
    </lineage>
</organism>
<protein>
    <recommendedName>
        <fullName evidence="3">50S ribosomal protein L34</fullName>
    </recommendedName>
</protein>
<accession>V9VSW9</accession>
<dbReference type="PATRIC" id="fig|999552.6.peg.2179"/>
<evidence type="ECO:0008006" key="3">
    <source>
        <dbReference type="Google" id="ProtNLM"/>
    </source>
</evidence>
<sequence>MSESTAVRVADLPQNAPTAFEITPDKAELAALAAELGVNALRKLRFTGEIRARGKRDWQLTGSLGATVVQDCVVTLEPVTTRIEEKVRRTYLSRMEIPGEDEVEMPEDDSTEPLGSHIDPGAVMAEALALHIPTYPRKEGAELGEAVYTKPGAKPMRDEDARPFAGLGALRGLLKDED</sequence>
<proteinExistence type="predicted"/>
<dbReference type="OrthoDB" id="8443793at2"/>
<dbReference type="EMBL" id="CP006773">
    <property type="protein sequence ID" value="AHD01128.1"/>
    <property type="molecule type" value="Genomic_DNA"/>
</dbReference>
<keyword evidence="2" id="KW-1185">Reference proteome</keyword>
<gene>
    <name evidence="1" type="ORF">METH_10920</name>
</gene>
<name>V9VSW9_9RHOB</name>
<dbReference type="Pfam" id="PF02620">
    <property type="entry name" value="YceD"/>
    <property type="match status" value="1"/>
</dbReference>
<dbReference type="KEGG" id="lmd:METH_10920"/>
<dbReference type="STRING" id="999552.METH_10920"/>
<dbReference type="HOGENOM" id="CLU_088841_1_0_5"/>
<evidence type="ECO:0000313" key="1">
    <source>
        <dbReference type="EMBL" id="AHD01128.1"/>
    </source>
</evidence>
<dbReference type="RefSeq" id="WP_024090428.1">
    <property type="nucleotide sequence ID" value="NC_023135.1"/>
</dbReference>
<evidence type="ECO:0000313" key="2">
    <source>
        <dbReference type="Proteomes" id="UP000018780"/>
    </source>
</evidence>